<feature type="region of interest" description="Disordered" evidence="4">
    <location>
        <begin position="86"/>
        <end position="109"/>
    </location>
</feature>
<proteinExistence type="predicted"/>
<dbReference type="InterPro" id="IPR027417">
    <property type="entry name" value="P-loop_NTPase"/>
</dbReference>
<dbReference type="SMART" id="SM00885">
    <property type="entry name" value="D5_N"/>
    <property type="match status" value="1"/>
</dbReference>
<dbReference type="EMBL" id="QZKI01000126">
    <property type="protein sequence ID" value="RJP65466.1"/>
    <property type="molecule type" value="Genomic_DNA"/>
</dbReference>
<dbReference type="Proteomes" id="UP000285961">
    <property type="component" value="Unassembled WGS sequence"/>
</dbReference>
<dbReference type="Pfam" id="PF19263">
    <property type="entry name" value="DUF5906"/>
    <property type="match status" value="1"/>
</dbReference>
<dbReference type="InterPro" id="IPR006500">
    <property type="entry name" value="Helicase_put_C_phage/plasmid"/>
</dbReference>
<dbReference type="InterPro" id="IPR051620">
    <property type="entry name" value="ORF904-like_C"/>
</dbReference>
<evidence type="ECO:0000256" key="4">
    <source>
        <dbReference type="SAM" id="MobiDB-lite"/>
    </source>
</evidence>
<dbReference type="PANTHER" id="PTHR35372:SF2">
    <property type="entry name" value="SF3 HELICASE DOMAIN-CONTAINING PROTEIN"/>
    <property type="match status" value="1"/>
</dbReference>
<accession>A0A419EQP4</accession>
<protein>
    <recommendedName>
        <fullName evidence="5">SF3 helicase domain-containing protein</fullName>
    </recommendedName>
</protein>
<reference evidence="6 7" key="1">
    <citation type="journal article" date="2017" name="ISME J.">
        <title>Energy and carbon metabolisms in a deep terrestrial subsurface fluid microbial community.</title>
        <authorList>
            <person name="Momper L."/>
            <person name="Jungbluth S.P."/>
            <person name="Lee M.D."/>
            <person name="Amend J.P."/>
        </authorList>
    </citation>
    <scope>NUCLEOTIDE SEQUENCE [LARGE SCALE GENOMIC DNA]</scope>
    <source>
        <strain evidence="6">SURF_17</strain>
    </source>
</reference>
<dbReference type="InterPro" id="IPR014015">
    <property type="entry name" value="Helicase_SF3_DNA-vir"/>
</dbReference>
<dbReference type="GO" id="GO:0004386">
    <property type="term" value="F:helicase activity"/>
    <property type="evidence" value="ECO:0007669"/>
    <property type="project" value="UniProtKB-KW"/>
</dbReference>
<dbReference type="SUPFAM" id="SSF52540">
    <property type="entry name" value="P-loop containing nucleoside triphosphate hydrolases"/>
    <property type="match status" value="1"/>
</dbReference>
<sequence>MTLGNILQQLQHIGANPHRNGNGWVARCPAHNDTQSALSIKDDDNANCRLECSAGCSRDSIIDALRAPNTIVNDCSGARPCATTQAADSATTDQPDKQASAAAPKTATGKKQSYGLNDLYHARRIVQVHGADIRHCRKLGGFFVWDGTRWFRDETGNVWRWAIHTAWTAYRESLHNPSPYPHARLKKWVERAECSKSIQHALKQLQAQPEVIATPDSFDRDPWLLNVTNGTIDLRTGTLSPHRREDLITKIAPVTFDPDCPLPHLWQSFLSQIFEGNQRLTAFVQRACGYALTGSVSEQKLFFLHGPGANGKTTFLNTLMSLMGAYARRLPSSLLLASTRDSHPTRFADLKGCRLAVTSEVEFGKQLAEAAMKEITGGDRLTARRMRQDYFQFQPTHKIFMCGNHLPIVRGTDHALWRRINLIPFNVIIPEEQQDKDLPEKLRAEASGILNWLVTGCLEWQKHGLSEPPEVLTATRAYRTDMDTLSDFLNERCVLEPNACEKAADLNHAFREWCDKNGERTMSAYAFGLQLKERGFHQDRTRSARIWKGLRLKGTSTQPS</sequence>
<dbReference type="PROSITE" id="PS51206">
    <property type="entry name" value="SF3_HELICASE_1"/>
    <property type="match status" value="1"/>
</dbReference>
<evidence type="ECO:0000313" key="7">
    <source>
        <dbReference type="Proteomes" id="UP000285961"/>
    </source>
</evidence>
<evidence type="ECO:0000313" key="6">
    <source>
        <dbReference type="EMBL" id="RJP65466.1"/>
    </source>
</evidence>
<feature type="domain" description="SF3 helicase" evidence="5">
    <location>
        <begin position="279"/>
        <end position="438"/>
    </location>
</feature>
<dbReference type="InterPro" id="IPR045455">
    <property type="entry name" value="NrS-1_pol-like_helicase"/>
</dbReference>
<comment type="caution">
    <text evidence="6">The sequence shown here is derived from an EMBL/GenBank/DDBJ whole genome shotgun (WGS) entry which is preliminary data.</text>
</comment>
<dbReference type="GO" id="GO:0016787">
    <property type="term" value="F:hydrolase activity"/>
    <property type="evidence" value="ECO:0007669"/>
    <property type="project" value="UniProtKB-KW"/>
</dbReference>
<keyword evidence="2" id="KW-0378">Hydrolase</keyword>
<name>A0A419EQP4_9BACT</name>
<dbReference type="PANTHER" id="PTHR35372">
    <property type="entry name" value="ATP BINDING PROTEIN-RELATED"/>
    <property type="match status" value="1"/>
</dbReference>
<dbReference type="GO" id="GO:0005524">
    <property type="term" value="F:ATP binding"/>
    <property type="evidence" value="ECO:0007669"/>
    <property type="project" value="UniProtKB-KW"/>
</dbReference>
<evidence type="ECO:0000256" key="1">
    <source>
        <dbReference type="ARBA" id="ARBA00022741"/>
    </source>
</evidence>
<dbReference type="Pfam" id="PF08706">
    <property type="entry name" value="D5_N"/>
    <property type="match status" value="1"/>
</dbReference>
<evidence type="ECO:0000256" key="3">
    <source>
        <dbReference type="ARBA" id="ARBA00022840"/>
    </source>
</evidence>
<evidence type="ECO:0000259" key="5">
    <source>
        <dbReference type="PROSITE" id="PS51206"/>
    </source>
</evidence>
<dbReference type="Gene3D" id="3.40.50.300">
    <property type="entry name" value="P-loop containing nucleotide triphosphate hydrolases"/>
    <property type="match status" value="1"/>
</dbReference>
<evidence type="ECO:0000256" key="2">
    <source>
        <dbReference type="ARBA" id="ARBA00022801"/>
    </source>
</evidence>
<dbReference type="AlphaFoldDB" id="A0A419EQP4"/>
<keyword evidence="3" id="KW-0067">ATP-binding</keyword>
<keyword evidence="1" id="KW-0547">Nucleotide-binding</keyword>
<dbReference type="InterPro" id="IPR014818">
    <property type="entry name" value="Phage/plasmid_primase_P4_C"/>
</dbReference>
<gene>
    <name evidence="6" type="ORF">C4532_17700</name>
</gene>
<dbReference type="NCBIfam" id="TIGR01613">
    <property type="entry name" value="primase_Cterm"/>
    <property type="match status" value="1"/>
</dbReference>
<organism evidence="6 7">
    <name type="scientific">Candidatus Abyssobacteria bacterium SURF_17</name>
    <dbReference type="NCBI Taxonomy" id="2093361"/>
    <lineage>
        <taxon>Bacteria</taxon>
        <taxon>Pseudomonadati</taxon>
        <taxon>Candidatus Hydrogenedentota</taxon>
        <taxon>Candidatus Abyssobacteria</taxon>
    </lineage>
</organism>